<comment type="caution">
    <text evidence="1">The sequence shown here is derived from an EMBL/GenBank/DDBJ whole genome shotgun (WGS) entry which is preliminary data.</text>
</comment>
<name>A0A4Y2A8A6_ARAVE</name>
<accession>A0A4Y2A8A6</accession>
<gene>
    <name evidence="1" type="ORF">AVEN_194406_1</name>
</gene>
<organism evidence="1 2">
    <name type="scientific">Araneus ventricosus</name>
    <name type="common">Orbweaver spider</name>
    <name type="synonym">Epeira ventricosa</name>
    <dbReference type="NCBI Taxonomy" id="182803"/>
    <lineage>
        <taxon>Eukaryota</taxon>
        <taxon>Metazoa</taxon>
        <taxon>Ecdysozoa</taxon>
        <taxon>Arthropoda</taxon>
        <taxon>Chelicerata</taxon>
        <taxon>Arachnida</taxon>
        <taxon>Araneae</taxon>
        <taxon>Araneomorphae</taxon>
        <taxon>Entelegynae</taxon>
        <taxon>Araneoidea</taxon>
        <taxon>Araneidae</taxon>
        <taxon>Araneus</taxon>
    </lineage>
</organism>
<proteinExistence type="predicted"/>
<sequence length="126" mass="14338">MRLKACAHLRVELSASHSRNVLHDAQWKTSKPPRTLNTAYQLPLEGYGSLEELWNISWFADLTLQVRRCFAGEDNYIRIHLIVNCNSLCVHRKTDRIWFAASGSRTPCVELRTMSTPANQLLAIGS</sequence>
<dbReference type="AlphaFoldDB" id="A0A4Y2A8A6"/>
<protein>
    <submittedName>
        <fullName evidence="1">Uncharacterized protein</fullName>
    </submittedName>
</protein>
<dbReference type="Proteomes" id="UP000499080">
    <property type="component" value="Unassembled WGS sequence"/>
</dbReference>
<evidence type="ECO:0000313" key="2">
    <source>
        <dbReference type="Proteomes" id="UP000499080"/>
    </source>
</evidence>
<evidence type="ECO:0000313" key="1">
    <source>
        <dbReference type="EMBL" id="GBL75154.1"/>
    </source>
</evidence>
<dbReference type="EMBL" id="BGPR01000007">
    <property type="protein sequence ID" value="GBL75154.1"/>
    <property type="molecule type" value="Genomic_DNA"/>
</dbReference>
<keyword evidence="2" id="KW-1185">Reference proteome</keyword>
<reference evidence="1 2" key="1">
    <citation type="journal article" date="2019" name="Sci. Rep.">
        <title>Orb-weaving spider Araneus ventricosus genome elucidates the spidroin gene catalogue.</title>
        <authorList>
            <person name="Kono N."/>
            <person name="Nakamura H."/>
            <person name="Ohtoshi R."/>
            <person name="Moran D.A.P."/>
            <person name="Shinohara A."/>
            <person name="Yoshida Y."/>
            <person name="Fujiwara M."/>
            <person name="Mori M."/>
            <person name="Tomita M."/>
            <person name="Arakawa K."/>
        </authorList>
    </citation>
    <scope>NUCLEOTIDE SEQUENCE [LARGE SCALE GENOMIC DNA]</scope>
</reference>